<keyword evidence="1" id="KW-0012">Acyltransferase</keyword>
<comment type="caution">
    <text evidence="1">The sequence shown here is derived from an EMBL/GenBank/DDBJ whole genome shotgun (WGS) entry which is preliminary data.</text>
</comment>
<evidence type="ECO:0000313" key="1">
    <source>
        <dbReference type="EMBL" id="KAJ2767082.1"/>
    </source>
</evidence>
<name>A0ACC1JTN9_9FUNG</name>
<organism evidence="1 2">
    <name type="scientific">Coemansia nantahalensis</name>
    <dbReference type="NCBI Taxonomy" id="2789366"/>
    <lineage>
        <taxon>Eukaryota</taxon>
        <taxon>Fungi</taxon>
        <taxon>Fungi incertae sedis</taxon>
        <taxon>Zoopagomycota</taxon>
        <taxon>Kickxellomycotina</taxon>
        <taxon>Kickxellomycetes</taxon>
        <taxon>Kickxellales</taxon>
        <taxon>Kickxellaceae</taxon>
        <taxon>Coemansia</taxon>
    </lineage>
</organism>
<reference evidence="1" key="1">
    <citation type="submission" date="2022-07" db="EMBL/GenBank/DDBJ databases">
        <title>Phylogenomic reconstructions and comparative analyses of Kickxellomycotina fungi.</title>
        <authorList>
            <person name="Reynolds N.K."/>
            <person name="Stajich J.E."/>
            <person name="Barry K."/>
            <person name="Grigoriev I.V."/>
            <person name="Crous P."/>
            <person name="Smith M.E."/>
        </authorList>
    </citation>
    <scope>NUCLEOTIDE SEQUENCE</scope>
    <source>
        <strain evidence="1">CBS 109366</strain>
    </source>
</reference>
<accession>A0ACC1JTN9</accession>
<gene>
    <name evidence="1" type="primary">fas2_6</name>
    <name evidence="1" type="ORF">IWQ57_004102</name>
</gene>
<evidence type="ECO:0000313" key="2">
    <source>
        <dbReference type="Proteomes" id="UP001140234"/>
    </source>
</evidence>
<protein>
    <submittedName>
        <fullName evidence="1">Fatty acid synthase alpha subunit Lsd1</fullName>
        <ecNumber evidence="1">2.3.1.86</ecNumber>
    </submittedName>
</protein>
<sequence length="668" mass="72808">LAWIMGLIRHVNDQDYIGWVDAKTGEPVRDADVKGNYEEYILSHTGIRLIEPDLALGYDPVKKHVLREVQIEHDMAPFEASADDAAAYKKSNGDRVDVWENAGGASWSVRFLKGALVRVPAAADAVALVGGMLPTGWIGGRFGIPEDIIQQVDPVTAFALVATVEAFVRSGITDPYELYQFIHVSEIGNTMGSSIGGLLAMQNMGHSRYLDKDVPMDTLQETFISTVQAWVNMLLISGAGPVKPSVGACATTVLSIDTAVDAIMAGKAKVMIAGAVDNLSEESSTELSSMGALSNNVEEMARGREPAEMCRPCTTARAGFTEAQGASVAVLMSASTAIACGAPIYGVVGMSATSTDKQGRSVPAPGKGILSSTREVMGAAPQRLLSVEFRRRELERQLRMLDVWKAEGLEQAADEDEDEDMSYKTSIEEQYVRQRKALQDSWGNEFWKQSPAISPLRGSLAVWGLTADDIGLASFHGTSTKANELNESEVVDVQMRRLGRTPGYPVPAVCQKWLTGHPKGPAAGWMLNSVLQSMRTGLIPGNRNADNIDLKLKKFDHVVYLSKTVQTAGIKAALLKSFGFGQVGGELLVVHPEYLLATLSRAQLDEYNAKLAQRDTKAARYWQDTLVGNHPFVQIKRHAPFTPEQEQRVYQDSTARAHYDPKTNEYRF</sequence>
<keyword evidence="1" id="KW-0808">Transferase</keyword>
<keyword evidence="2" id="KW-1185">Reference proteome</keyword>
<dbReference type="EC" id="2.3.1.86" evidence="1"/>
<feature type="non-terminal residue" evidence="1">
    <location>
        <position position="1"/>
    </location>
</feature>
<dbReference type="EMBL" id="JANBUJ010001518">
    <property type="protein sequence ID" value="KAJ2767082.1"/>
    <property type="molecule type" value="Genomic_DNA"/>
</dbReference>
<proteinExistence type="predicted"/>
<dbReference type="Proteomes" id="UP001140234">
    <property type="component" value="Unassembled WGS sequence"/>
</dbReference>